<dbReference type="Proteomes" id="UP000011185">
    <property type="component" value="Unassembled WGS sequence"/>
</dbReference>
<gene>
    <name evidence="2" type="ORF">THOM_1636</name>
</gene>
<organism evidence="2 3">
    <name type="scientific">Trachipleistophora hominis</name>
    <name type="common">Microsporidian parasite</name>
    <dbReference type="NCBI Taxonomy" id="72359"/>
    <lineage>
        <taxon>Eukaryota</taxon>
        <taxon>Fungi</taxon>
        <taxon>Fungi incertae sedis</taxon>
        <taxon>Microsporidia</taxon>
        <taxon>Pleistophoridae</taxon>
        <taxon>Trachipleistophora</taxon>
    </lineage>
</organism>
<sequence>MLFTLLIPHINANMEPNVRLITDGLLFEPVPNQPFDVDLHGNPDRSYYGTMRYDDKTVPIGGVMSGPYDSYAPAAGASYPAPMAAPAAPVSTYAPATGGYYAERPYAEAAPVAQPFIIADQGTSGAIMQGQGQTSGASGATGSGAGKSEGGTGKSSELKDGKSGDKKSSSKSSSKKSSKSSSKTKSSNGAASISIMSALLGVALCVILV</sequence>
<keyword evidence="3" id="KW-1185">Reference proteome</keyword>
<feature type="compositionally biased region" description="Low complexity" evidence="1">
    <location>
        <begin position="129"/>
        <end position="138"/>
    </location>
</feature>
<accession>L7JXG3</accession>
<dbReference type="VEuPathDB" id="MicrosporidiaDB:THOM_1636"/>
<evidence type="ECO:0000313" key="3">
    <source>
        <dbReference type="Proteomes" id="UP000011185"/>
    </source>
</evidence>
<reference evidence="2 3" key="1">
    <citation type="journal article" date="2012" name="PLoS Pathog.">
        <title>The genome of the obligate intracellular parasite Trachipleistophora hominis: new insights into microsporidian genome dynamics and reductive evolution.</title>
        <authorList>
            <person name="Heinz E."/>
            <person name="Williams T.A."/>
            <person name="Nakjang S."/>
            <person name="Noel C.J."/>
            <person name="Swan D.C."/>
            <person name="Goldberg A.V."/>
            <person name="Harris S.R."/>
            <person name="Weinmaier T."/>
            <person name="Markert S."/>
            <person name="Becher D."/>
            <person name="Bernhardt J."/>
            <person name="Dagan T."/>
            <person name="Hacker C."/>
            <person name="Lucocq J.M."/>
            <person name="Schweder T."/>
            <person name="Rattei T."/>
            <person name="Hall N."/>
            <person name="Hirt R.P."/>
            <person name="Embley T.M."/>
        </authorList>
    </citation>
    <scope>NUCLEOTIDE SEQUENCE [LARGE SCALE GENOMIC DNA]</scope>
</reference>
<dbReference type="OrthoDB" id="10594599at2759"/>
<proteinExistence type="predicted"/>
<feature type="region of interest" description="Disordered" evidence="1">
    <location>
        <begin position="127"/>
        <end position="190"/>
    </location>
</feature>
<protein>
    <submittedName>
        <fullName evidence="2">Uncharacterized protein</fullName>
    </submittedName>
</protein>
<dbReference type="HOGENOM" id="CLU_1138749_0_0_1"/>
<dbReference type="InParanoid" id="L7JXG3"/>
<evidence type="ECO:0000313" key="2">
    <source>
        <dbReference type="EMBL" id="ELQ75442.1"/>
    </source>
</evidence>
<feature type="compositionally biased region" description="Gly residues" evidence="1">
    <location>
        <begin position="139"/>
        <end position="153"/>
    </location>
</feature>
<dbReference type="OMA" id="GAIMQGQ"/>
<feature type="compositionally biased region" description="Basic and acidic residues" evidence="1">
    <location>
        <begin position="156"/>
        <end position="168"/>
    </location>
</feature>
<dbReference type="EMBL" id="JH993964">
    <property type="protein sequence ID" value="ELQ75442.1"/>
    <property type="molecule type" value="Genomic_DNA"/>
</dbReference>
<name>L7JXG3_TRAHO</name>
<evidence type="ECO:0000256" key="1">
    <source>
        <dbReference type="SAM" id="MobiDB-lite"/>
    </source>
</evidence>
<dbReference type="AlphaFoldDB" id="L7JXG3"/>